<protein>
    <submittedName>
        <fullName evidence="3">DUF6249 domain-containing protein</fullName>
    </submittedName>
</protein>
<accession>A0AAU0N3P5</accession>
<dbReference type="AlphaFoldDB" id="A0AAU0N3P5"/>
<feature type="domain" description="DUF6249" evidence="2">
    <location>
        <begin position="12"/>
        <end position="121"/>
    </location>
</feature>
<dbReference type="Pfam" id="PF19762">
    <property type="entry name" value="DUF6249"/>
    <property type="match status" value="1"/>
</dbReference>
<evidence type="ECO:0000313" key="3">
    <source>
        <dbReference type="EMBL" id="WOX06898.1"/>
    </source>
</evidence>
<dbReference type="KEGG" id="mpaf:R5R33_07125"/>
<feature type="transmembrane region" description="Helical" evidence="1">
    <location>
        <begin position="6"/>
        <end position="26"/>
    </location>
</feature>
<evidence type="ECO:0000256" key="1">
    <source>
        <dbReference type="SAM" id="Phobius"/>
    </source>
</evidence>
<gene>
    <name evidence="3" type="ORF">R5R33_07125</name>
</gene>
<sequence length="126" mass="14013">MNEDTLALLIPLGFFLLIGMSLWMVLNFRAKRNLEVQQTLRLALDKGVELPPKLIEQLGASQRHPQQDMRRGIVWMACALGMALLGFFVPDPSNQAFLAMLGVAAIPFSIGLAYLAMYHFSKPQPA</sequence>
<dbReference type="RefSeq" id="WP_318955333.1">
    <property type="nucleotide sequence ID" value="NZ_CP137555.1"/>
</dbReference>
<organism evidence="3 4">
    <name type="scientific">Microbulbifer pacificus</name>
    <dbReference type="NCBI Taxonomy" id="407164"/>
    <lineage>
        <taxon>Bacteria</taxon>
        <taxon>Pseudomonadati</taxon>
        <taxon>Pseudomonadota</taxon>
        <taxon>Gammaproteobacteria</taxon>
        <taxon>Cellvibrionales</taxon>
        <taxon>Microbulbiferaceae</taxon>
        <taxon>Microbulbifer</taxon>
    </lineage>
</organism>
<dbReference type="InterPro" id="IPR046216">
    <property type="entry name" value="DUF6249"/>
</dbReference>
<evidence type="ECO:0000313" key="4">
    <source>
        <dbReference type="Proteomes" id="UP001302477"/>
    </source>
</evidence>
<dbReference type="Proteomes" id="UP001302477">
    <property type="component" value="Chromosome"/>
</dbReference>
<keyword evidence="1" id="KW-0472">Membrane</keyword>
<feature type="transmembrane region" description="Helical" evidence="1">
    <location>
        <begin position="72"/>
        <end position="90"/>
    </location>
</feature>
<keyword evidence="1" id="KW-0812">Transmembrane</keyword>
<feature type="transmembrane region" description="Helical" evidence="1">
    <location>
        <begin position="96"/>
        <end position="117"/>
    </location>
</feature>
<dbReference type="EMBL" id="CP137555">
    <property type="protein sequence ID" value="WOX06898.1"/>
    <property type="molecule type" value="Genomic_DNA"/>
</dbReference>
<keyword evidence="1" id="KW-1133">Transmembrane helix</keyword>
<reference evidence="3 4" key="1">
    <citation type="submission" date="2023-10" db="EMBL/GenBank/DDBJ databases">
        <title>Description of Microbulbifer bruguierae sp. nov., isolated from the sediments of mangrove plant Bruguiera sexangula and comparative genomic analyses of the genus Microbulbifer.</title>
        <authorList>
            <person name="Long M."/>
        </authorList>
    </citation>
    <scope>NUCLEOTIDE SEQUENCE [LARGE SCALE GENOMIC DNA]</scope>
    <source>
        <strain evidence="3 4">SPO729</strain>
    </source>
</reference>
<proteinExistence type="predicted"/>
<keyword evidence="4" id="KW-1185">Reference proteome</keyword>
<name>A0AAU0N3P5_9GAMM</name>
<evidence type="ECO:0000259" key="2">
    <source>
        <dbReference type="Pfam" id="PF19762"/>
    </source>
</evidence>